<dbReference type="PANTHER" id="PTHR15696">
    <property type="entry name" value="SMG-7 SUPPRESSOR WITH MORPHOLOGICAL EFFECT ON GENITALIA PROTEIN 7"/>
    <property type="match status" value="1"/>
</dbReference>
<evidence type="ECO:0000259" key="4">
    <source>
        <dbReference type="Pfam" id="PF10374"/>
    </source>
</evidence>
<keyword evidence="1" id="KW-0866">Nonsense-mediated mRNA decay</keyword>
<dbReference type="AlphaFoldDB" id="A0A6A4X2Q8"/>
<organism evidence="5 6">
    <name type="scientific">Amphibalanus amphitrite</name>
    <name type="common">Striped barnacle</name>
    <name type="synonym">Balanus amphitrite</name>
    <dbReference type="NCBI Taxonomy" id="1232801"/>
    <lineage>
        <taxon>Eukaryota</taxon>
        <taxon>Metazoa</taxon>
        <taxon>Ecdysozoa</taxon>
        <taxon>Arthropoda</taxon>
        <taxon>Crustacea</taxon>
        <taxon>Multicrustacea</taxon>
        <taxon>Cirripedia</taxon>
        <taxon>Thoracica</taxon>
        <taxon>Thoracicalcarea</taxon>
        <taxon>Balanomorpha</taxon>
        <taxon>Balanoidea</taxon>
        <taxon>Balanidae</taxon>
        <taxon>Amphibalaninae</taxon>
        <taxon>Amphibalanus</taxon>
    </lineage>
</organism>
<proteinExistence type="predicted"/>
<dbReference type="GO" id="GO:0070034">
    <property type="term" value="F:telomerase RNA binding"/>
    <property type="evidence" value="ECO:0007669"/>
    <property type="project" value="TreeGrafter"/>
</dbReference>
<dbReference type="GO" id="GO:0005697">
    <property type="term" value="C:telomerase holoenzyme complex"/>
    <property type="evidence" value="ECO:0007669"/>
    <property type="project" value="TreeGrafter"/>
</dbReference>
<feature type="domain" description="Telomerase activating protein Est1-like N-terminal" evidence="4">
    <location>
        <begin position="65"/>
        <end position="174"/>
    </location>
</feature>
<accession>A0A6A4X2Q8</accession>
<reference evidence="5 6" key="1">
    <citation type="submission" date="2019-07" db="EMBL/GenBank/DDBJ databases">
        <title>Draft genome assembly of a fouling barnacle, Amphibalanus amphitrite (Darwin, 1854): The first reference genome for Thecostraca.</title>
        <authorList>
            <person name="Kim W."/>
        </authorList>
    </citation>
    <scope>NUCLEOTIDE SEQUENCE [LARGE SCALE GENOMIC DNA]</scope>
    <source>
        <strain evidence="5">SNU_AA5</strain>
        <tissue evidence="5">Soma without cirri and trophi</tissue>
    </source>
</reference>
<feature type="compositionally biased region" description="Basic and acidic residues" evidence="2">
    <location>
        <begin position="629"/>
        <end position="638"/>
    </location>
</feature>
<feature type="compositionally biased region" description="Pro residues" evidence="2">
    <location>
        <begin position="698"/>
        <end position="710"/>
    </location>
</feature>
<dbReference type="InterPro" id="IPR019458">
    <property type="entry name" value="Est1-like_N"/>
</dbReference>
<sequence>MKAELNSASSHSVQLLKNIEQLKSKLGTSKCIQGDRDTTVAHYEMQTVLKKLLLTDLEYALDHKAEQELWNTCFKCQITLMQTNAKDKKIGAKQKEWQATLHLFLDSALGFYTALLNQLCQMYDIDLPFRRKDAVLFGSFADENRPPASAPSRSSCCYVVQDCLVHMGDIARYRGRAKQAESFYRHAVKLVPTSGQPYNQLALLEAHHGDRISPVYYYVRSLAVRTPFPAATTNLSKLYSRLATQGPALEGRRHLSAADYTMLFLQLQARLQQRCEPRALRPLLIALSTSLPRLLLAEALSPWRLLQMLVISVQSAAAAAGRPDGGAPLELTRLPEPQQRLVAAALEPSAATLDALLRCSYRLETTEQRRRWPLLPVVRLYVCWLADWPQVLTTEPFTTRPQLWAHLCHLVNGLEVTPEMVTEAVENSLPLPEDVDLAGFLPLSGSQRTLRLARPPVPAAAQATVRAGRLRAACQRLTGSGVVWGAAPAGRLETAYQTEPSVVLQQLTLAESGADSWPPTIGSETGQDPTSPSEQLTPGAGDPAQTGRPSHQPAEAKGGILKAEGGGTGRRRQNVALQALMRSGPRPAPPGDEPRSRESRQVTFRTPSPPTPAQTPTPNVPRPAPVDNRPPRLCEPRRPPPGPAGLSGGLGPAGGPAPPAAGVWPPPRPRHPLEDSPPAHFNPSVPPPGWSGAQPAAQPQPPPPPPPPQEPLRLPWGGWAMAGPSAQQPSPLAAMLSQVRVPAPAQGPGPGPEPPGRRPDELGVYSLFPSAPAPEMTSRGAAYSLFPSAGMQHPLWPSAGPSPLERLIEQQRQQSRRGDP</sequence>
<dbReference type="EMBL" id="VIIS01000314">
    <property type="protein sequence ID" value="KAF0310380.1"/>
    <property type="molecule type" value="Genomic_DNA"/>
</dbReference>
<dbReference type="GO" id="GO:0000184">
    <property type="term" value="P:nuclear-transcribed mRNA catabolic process, nonsense-mediated decay"/>
    <property type="evidence" value="ECO:0007669"/>
    <property type="project" value="UniProtKB-KW"/>
</dbReference>
<dbReference type="Pfam" id="PF10374">
    <property type="entry name" value="EST1"/>
    <property type="match status" value="1"/>
</dbReference>
<protein>
    <submittedName>
        <fullName evidence="5">Protein SMG7</fullName>
    </submittedName>
</protein>
<dbReference type="PANTHER" id="PTHR15696:SF5">
    <property type="entry name" value="NONSENSE-MEDIATED MRNA DECAY FACTOR SMG7"/>
    <property type="match status" value="1"/>
</dbReference>
<evidence type="ECO:0000256" key="2">
    <source>
        <dbReference type="SAM" id="MobiDB-lite"/>
    </source>
</evidence>
<dbReference type="GO" id="GO:0042162">
    <property type="term" value="F:telomeric DNA binding"/>
    <property type="evidence" value="ECO:0007669"/>
    <property type="project" value="TreeGrafter"/>
</dbReference>
<keyword evidence="6" id="KW-1185">Reference proteome</keyword>
<dbReference type="Pfam" id="PF10373">
    <property type="entry name" value="EST1_DNA_bind"/>
    <property type="match status" value="1"/>
</dbReference>
<feature type="region of interest" description="Disordered" evidence="2">
    <location>
        <begin position="788"/>
        <end position="820"/>
    </location>
</feature>
<dbReference type="InterPro" id="IPR018834">
    <property type="entry name" value="DNA/RNA-bd_Est1-type"/>
</dbReference>
<feature type="compositionally biased region" description="Pro residues" evidence="2">
    <location>
        <begin position="655"/>
        <end position="667"/>
    </location>
</feature>
<feature type="compositionally biased region" description="Polar residues" evidence="2">
    <location>
        <begin position="522"/>
        <end position="536"/>
    </location>
</feature>
<evidence type="ECO:0000256" key="1">
    <source>
        <dbReference type="ARBA" id="ARBA00023161"/>
    </source>
</evidence>
<dbReference type="SUPFAM" id="SSF48452">
    <property type="entry name" value="TPR-like"/>
    <property type="match status" value="1"/>
</dbReference>
<gene>
    <name evidence="5" type="primary">Smg7</name>
    <name evidence="5" type="ORF">FJT64_002009</name>
</gene>
<name>A0A6A4X2Q8_AMPAM</name>
<feature type="region of interest" description="Disordered" evidence="2">
    <location>
        <begin position="513"/>
        <end position="764"/>
    </location>
</feature>
<evidence type="ECO:0000259" key="3">
    <source>
        <dbReference type="Pfam" id="PF10373"/>
    </source>
</evidence>
<feature type="domain" description="DNA/RNA-binding" evidence="3">
    <location>
        <begin position="180"/>
        <end position="445"/>
    </location>
</feature>
<feature type="compositionally biased region" description="Pro residues" evidence="2">
    <location>
        <begin position="607"/>
        <end position="624"/>
    </location>
</feature>
<evidence type="ECO:0000313" key="6">
    <source>
        <dbReference type="Proteomes" id="UP000440578"/>
    </source>
</evidence>
<feature type="compositionally biased region" description="Pro residues" evidence="2">
    <location>
        <begin position="745"/>
        <end position="754"/>
    </location>
</feature>
<dbReference type="InterPro" id="IPR011990">
    <property type="entry name" value="TPR-like_helical_dom_sf"/>
</dbReference>
<comment type="caution">
    <text evidence="5">The sequence shown here is derived from an EMBL/GenBank/DDBJ whole genome shotgun (WGS) entry which is preliminary data.</text>
</comment>
<dbReference type="Proteomes" id="UP000440578">
    <property type="component" value="Unassembled WGS sequence"/>
</dbReference>
<feature type="compositionally biased region" description="Gly residues" evidence="2">
    <location>
        <begin position="645"/>
        <end position="654"/>
    </location>
</feature>
<evidence type="ECO:0000313" key="5">
    <source>
        <dbReference type="EMBL" id="KAF0310380.1"/>
    </source>
</evidence>
<dbReference type="OrthoDB" id="69928at2759"/>
<dbReference type="InterPro" id="IPR045153">
    <property type="entry name" value="Est1/Ebs1-like"/>
</dbReference>
<dbReference type="Gene3D" id="1.25.40.10">
    <property type="entry name" value="Tetratricopeptide repeat domain"/>
    <property type="match status" value="1"/>
</dbReference>